<dbReference type="VEuPathDB" id="ToxoDB:cyc_04167"/>
<comment type="caution">
    <text evidence="4">The sequence shown here is derived from an EMBL/GenBank/DDBJ whole genome shotgun (WGS) entry which is preliminary data.</text>
</comment>
<dbReference type="SUPFAM" id="SSF57184">
    <property type="entry name" value="Growth factor receptor domain"/>
    <property type="match status" value="4"/>
</dbReference>
<dbReference type="EMBL" id="JROU02000665">
    <property type="protein sequence ID" value="OEH78625.1"/>
    <property type="molecule type" value="Genomic_DNA"/>
</dbReference>
<dbReference type="Gene3D" id="2.10.50.10">
    <property type="entry name" value="Tumor Necrosis Factor Receptor, subunit A, domain 2"/>
    <property type="match status" value="2"/>
</dbReference>
<proteinExistence type="predicted"/>
<dbReference type="PANTHER" id="PTHR47236">
    <property type="entry name" value="GENE, 32742-RELATED-RELATED"/>
    <property type="match status" value="1"/>
</dbReference>
<organism evidence="4 5">
    <name type="scientific">Cyclospora cayetanensis</name>
    <dbReference type="NCBI Taxonomy" id="88456"/>
    <lineage>
        <taxon>Eukaryota</taxon>
        <taxon>Sar</taxon>
        <taxon>Alveolata</taxon>
        <taxon>Apicomplexa</taxon>
        <taxon>Conoidasida</taxon>
        <taxon>Coccidia</taxon>
        <taxon>Eucoccidiorida</taxon>
        <taxon>Eimeriorina</taxon>
        <taxon>Eimeriidae</taxon>
        <taxon>Cyclospora</taxon>
    </lineage>
</organism>
<feature type="coiled-coil region" evidence="1">
    <location>
        <begin position="3790"/>
        <end position="3817"/>
    </location>
</feature>
<feature type="transmembrane region" description="Helical" evidence="3">
    <location>
        <begin position="2883"/>
        <end position="2905"/>
    </location>
</feature>
<evidence type="ECO:0000256" key="3">
    <source>
        <dbReference type="SAM" id="Phobius"/>
    </source>
</evidence>
<gene>
    <name evidence="4" type="ORF">cyc_04167</name>
</gene>
<evidence type="ECO:0000313" key="5">
    <source>
        <dbReference type="Proteomes" id="UP000095192"/>
    </source>
</evidence>
<dbReference type="CDD" id="cd00185">
    <property type="entry name" value="TNFRSF"/>
    <property type="match status" value="1"/>
</dbReference>
<reference evidence="4 5" key="1">
    <citation type="journal article" date="2016" name="BMC Genomics">
        <title>Comparative genomics reveals Cyclospora cayetanensis possesses coccidia-like metabolism and invasion components but unique surface antigens.</title>
        <authorList>
            <person name="Liu S."/>
            <person name="Wang L."/>
            <person name="Zheng H."/>
            <person name="Xu Z."/>
            <person name="Roellig D.M."/>
            <person name="Li N."/>
            <person name="Frace M.A."/>
            <person name="Tang K."/>
            <person name="Arrowood M.J."/>
            <person name="Moss D.M."/>
            <person name="Zhang L."/>
            <person name="Feng Y."/>
            <person name="Xiao L."/>
        </authorList>
    </citation>
    <scope>NUCLEOTIDE SEQUENCE [LARGE SCALE GENOMIC DNA]</scope>
    <source>
        <strain evidence="4 5">CHN_HEN01</strain>
    </source>
</reference>
<dbReference type="PANTHER" id="PTHR47236:SF4">
    <property type="entry name" value="GENE 9195-RELATED"/>
    <property type="match status" value="1"/>
</dbReference>
<keyword evidence="3" id="KW-1133">Transmembrane helix</keyword>
<evidence type="ECO:0000256" key="1">
    <source>
        <dbReference type="SAM" id="Coils"/>
    </source>
</evidence>
<sequence>MYAELQRLAIDVRCSALVVRPGEGFTVTAAVTDGLAQLRHGKPIWLGLQFSPSSGFDGAQVSKGSPGLVWEKLEGDKAAWALELLQPGEFRATVIARTVCSSQHQALKQTESSSCFQPLPLAHQNEVKVKVAEIAARLKVSWDKPQTIRAFSDTRNAQYGALQVSALALDGSGLLNLFKGTVQLFAVDTNGAGYSPLQGILGGTTNATLKDGFAEFTNLELLQAGTFKIVAVADGAQAAETAPLVVTALVSRVLRFCEQPPAVLLMPRPPPIRLAVEVISARGERDTTFEGQVQVQLHGRIFDHPLPKDQYKTQCHLGLCLWSSFVLVGPPGSLQLKATVVQQTKFGASDRGLERDTSILPAFSAPIELKQLREIRRSNEATTSEVATRKEIEGNSFFSFVQEPPTTVRAGQLWDLEVAVSSTQLGFRDIILAQEYRGRKRAIMQRRYASSAWSSWTRNCSIISRARHARNQHRLHSLLERAGGPIRRAVHHKLHVVIAESWPTNSIVLSGHTESITDTSGVALFSRLSLRLQNNRSSNHHTPPWVKLRVECLSCDVLKGEYRPSLEASKIYVDIFSVVGVFSDPLDAASAIVRRQSMVAHTTREKHGNAALVLPGRPAQLCVQLFERPFADVLIAAQHGPDLVNLGAPRIRVSPYTWPQPACWHFAVASRLRHQHTSGPHNKVAFKLTSADIAYNSSKKVIRWGGLAASDGTVRIIVLPSRIALKKNGLLQVLQKRYSSQAGTGKSQESGQPRGTHMRDQLQAYGHISLHHHLNAAGNQAEPPVIPHQGPGWKVNTTLQWRVPALAVELLPPQTHVILELRPITNFVSTLQITGRCVDLDAGGTQLADVNQSLSPQDLSALHETKTQGRNAMQRWYQVEIVLDWDSLNPESAGLLQHHVVCEFHGEGRDTPHVEFVPRASVEIIICCPMGTYLLRGPEDSLICSVCPAGFSCNGKGKELCPTGTYSPVSSEVCIPCPEDSVCSDPAEHPVRCPFGWQRKGDAPECTPCPAGRMCSVFGGYAERGSADVECQLGTYTKREYPGICVPCPPGFQCPDPKEMPQECPAGTSSLGGRRKCSSAPIGLIVAYGPPFGVSAIMGAIRRSCEGKHHWPWPCVPGTYANADGTDCIKCPAERSFQAVGFQACPPGHYCVEGSSKGKPCPAGTYTPYPGASDRMTSADKCTPCVAGYYCKEGNSLLDMLSQPCPPGRVCPAGTTSDKGPKCPPGFYSPVEGLTHEAECLPCPAGSYCDYGGEDSAPDRVTGQCPDGTMSLNTGHFGDKHAIRPIEPVGGTSSIPLPASHPCPSGSYCPEGVANPIPCEAGTVNPKPGQGDSTGCVLVSAGQYASQPGLSEAEGECQEGYYCPEGSTSATMNRCPNGTYGAQAGARTEEDCDKCPQGYYCSAEKMSLCPQGKYCDLGATEPKDCPVGTFSTTQGNASVYDCIDCPPGHYCEEEGLTAPSGNCDEGGQQQSHIAPEEPTIPPQEHHRKINAYTALQELSAQEATQPNLMDRVPLELTVQGGLIFLGMSAAFCILVGRQKIVQAGWVTKNTGEQRCEPCHYGVYCPEEGTPVEKPCPVGTYRDTGYGSSLTSCHQCPPYKACTKEGETRKELVDCEAGFYCIYGSWSTEPSESDLLYDPIKGGPCPPGLYCERSQPPMPCPRGTLGTAGKQTSPDECPKCPEAGSSGSQACAIGTFAPLKGMEQCIKCPAGYLCANAAADFDTQPCPVGHFCVLGTSEKRPCPAGTAGLASNLSNSSLCLACPSGHYCPTEAIASGDQVQECSKGKYCNPGTKGEDEQVICPVGYYCPKTSSTPIPCKGGKLCTMAGLESPDEDCSEGLYCQPGTEEYTPAEGEQCPGGAYCPIGSASPLLCPIGKVSPTSGERSEDSCVDCPAGSYCGFPGLTTYQGLCSSGYFCPEGSIVAEPQEHRCPVGHKCPAGSSVATPCNPDMNEYQPRRAQAFCESCPAGSACDSGSATLCPTVRHISQERGRQHVSHVLKVQDAHWGTSAQQALHLPWPALWARLGKSRELLQQLLAQRALLGSSARPVGGKGLVMQALCALEGHQFPSLWPPMVPSAKKVTTALTVFLKLNALQAPMQMLSMYDAVLLKGYRPTESLFMQQANIVTEEGLNNLQKTALRAFTAKRAQYSRRKMWKNGPKAVANVLRGTIVRREVYVRHELNTKVHLKHGFYCKEGSTTSTPLQEAAGDLCPTGHYCTEGASECSACPAGYKCPEGAVEPEECPAGLYCQCIDCGSGQACDGMHATGPCSEGFLCLSGVGPTKSPSLWQDLYLPSAIQMGGPCPIGSIDPIPCASGTYNLSPQASSADECLKCPAGYVCTTATIDYSQWPCHVGYYCPEGSALPLPCAPGTYGAISKAESSEDCKDCPAGKLYMRRYICIGGDAPPSPCPAGGFCEQGCAEATLCPAGRYCPGATDVPLMCPNGYHCPEGSMHPLSCPEEAICPAGTGEPIICPAGSYRTTSAHCIQTPSTETCCVACPPGTYAPYSGASSCDPCPAGYLCYGGTSMSTPQLPETDRGEPCPAGHYCPSGSSIAQPCPAGTFNDQEARGNLLEACKACDPDTYSNSSGQTGCFACGPTSIADAGQTTCTCMGAHRWFQPSQGSCICKGGFESYDTTGASMSNIDSVLDCQPIVKDNCSGTQLQLLSTPATQLRASDGVCRDPSECEKECPSGKGTFLALSGQCFCLPLRNSDSVCDADCKHQVLRAHYKDSALIFSTEEDGIVGRITISEFAGNGRLYDTVAWWVGDGVYPVFLKDSLLNTNAPVDISPFLQLESQIRSQQDARGANKSTFTGSSLQYFVYTFTMEGIFAFGTSEDNAPQAIFSVVGMGMHCPLDTRYPEAASPSSLARLGVQLQQVNVEPDMTILLLTLSCLLAILVVMLVSISAARRRQYRKRQKMHRKDVNERHDLVLGSTRATTRMRRRLESLLADLIEQRIYTQENCTVLALGPEQIEPMLGHIPRGNPQPQAFEKAFGALHNLERKLKSFSSNASRQFQQTAQIVAVELSELKKEILGALEPIEQRLQHRGKLHAHMGPTLESISRLLGDLRSPDLLMNAIARGREEEGPDMEESALIAKFVLTPTSIGVPATFHVRLLHAALYGLRLTMKKSDCFHIFAETIRMFNKWTAELTAKNRHTEGGINALSEEKKQLMRSGYDLLTEGRTIVSVARDAEESIRGRFVDGTRREEEMQQTSIKQLAEILFSVITTAIKNLVEQEDALLQLHLSQLTGLVYAGNSSSNGSQCNEQNASIAVQTYGKACRAHFMQSMKAATEIIQKQFGEVMGKDREAAQALELQQTTLVTLLLKQKARVDEEYLEKIHRLERHLMLISIQLLIYNKKALEEEAFEASLSAWTETLHSGVRAEAQILQRQAKAGEIDASEYRQRKASMTSLLDLEIQRLTREQFANKVARIERFEQEAMRAYQQIMEATHKRQKLEADLQQAEADALASLVHRKLKHSWRTAAVERELMCSSVAASWSRTVANQERLFGMETDVQECFALAHLRIRDADGGSTGLPQILHEQQQQTECTVEDMICKVREQQARHTADNVAKMDTLNQEYDEEMKEALEAVNATLAERREALLKALLHEAGIDAEAHDKLQTIGEEDAVHGAASCLEAAAKQFYQDAVAEEKERSEVEAFARVDGDIQLHQFKQEAEERLVMLKSAIDEELQRRSDALSSTFVQHQDACRTARQTILEAYHQIIENRNLSQLQERLEATGIQDNRLLQSRASDWAAAFASSHSKNPDESQTKGGVEGSIHTARPVEPQQSRVNAEYLAKNKALLDKIAEAQTNLALAEAVMLEKCLGFQGGGPAKNAEAAKMKRTEIARLAHLKEGLQSEAAEIRKKFIEEELRILEEDREEEARLNRAKQTESAKIEMLFRVKEASEEGSEALAQLKQQREQALAEMLKDMQAVRETQKASSQSRLAEAKAALKMKQEYICEHFEASKQEIFKEFQDMSRLLAEKARQNRNSALLEIARKDPTPDNVFDAARYLLKRSSGDWDLLRHSHAIAIAKQRRLYNNMKAEHRNNVKALIIRQMQEKAKYRHTAAMERKSQEIQQADEEEPLPAATNLSNSDRHGELEAYTRQRTAQLHQEKLQDIQGAAQDAALQDEILRLHEQHLDHVINTLQEFINFKDSPASSLLENARKLTLEQEKGRLVKEREELRLFVTARLQEVEKLSRESKKQEEKKNQHEIRGAYKQLNANIENRNSAAQKRCLERESMRQSEQQMEEARKLHHFIGMIGFDGTTLEELKKASKRRMEKLHRATERERQRQKGLLASKCSARAARRAKTLQSTAQANRDQMDMQNAQGMLLSIAAKCTATIGEASDPDAAGEREFRKFAWKMEVKKFAEERFKRLGEALAEFLEKAESATSSARREVSPDILGGGELKQSVFQVWI</sequence>
<dbReference type="VEuPathDB" id="ToxoDB:LOC113147307"/>
<dbReference type="VEuPathDB" id="ToxoDB:LOC113146601"/>
<dbReference type="VEuPathDB" id="ToxoDB:LOC113146651"/>
<keyword evidence="3" id="KW-0472">Membrane</keyword>
<feature type="compositionally biased region" description="Basic and acidic residues" evidence="2">
    <location>
        <begin position="4283"/>
        <end position="4293"/>
    </location>
</feature>
<feature type="coiled-coil region" evidence="1">
    <location>
        <begin position="3844"/>
        <end position="3931"/>
    </location>
</feature>
<keyword evidence="3" id="KW-0812">Transmembrane</keyword>
<feature type="region of interest" description="Disordered" evidence="2">
    <location>
        <begin position="4282"/>
        <end position="4301"/>
    </location>
</feature>
<dbReference type="Proteomes" id="UP000095192">
    <property type="component" value="Unassembled WGS sequence"/>
</dbReference>
<evidence type="ECO:0000256" key="2">
    <source>
        <dbReference type="SAM" id="MobiDB-lite"/>
    </source>
</evidence>
<evidence type="ECO:0000313" key="4">
    <source>
        <dbReference type="EMBL" id="OEH78625.1"/>
    </source>
</evidence>
<keyword evidence="1" id="KW-0175">Coiled coil</keyword>
<feature type="coiled-coil region" evidence="1">
    <location>
        <begin position="3429"/>
        <end position="3463"/>
    </location>
</feature>
<feature type="coiled-coil region" evidence="1">
    <location>
        <begin position="3567"/>
        <end position="3602"/>
    </location>
</feature>
<accession>A0A1D3D5A3</accession>
<dbReference type="InterPro" id="IPR009030">
    <property type="entry name" value="Growth_fac_rcpt_cys_sf"/>
</dbReference>
<feature type="region of interest" description="Disordered" evidence="2">
    <location>
        <begin position="4072"/>
        <end position="4093"/>
    </location>
</feature>
<name>A0A1D3D5A3_9EIME</name>
<dbReference type="InParanoid" id="A0A1D3D5A3"/>
<keyword evidence="5" id="KW-1185">Reference proteome</keyword>
<feature type="region of interest" description="Disordered" evidence="2">
    <location>
        <begin position="3754"/>
        <end position="3788"/>
    </location>
</feature>
<protein>
    <submittedName>
        <fullName evidence="4">Cytadherence high molecular weight protein</fullName>
    </submittedName>
</protein>
<dbReference type="SMART" id="SM01411">
    <property type="entry name" value="Ephrin_rec_like"/>
    <property type="match status" value="21"/>
</dbReference>